<feature type="domain" description="Bacterial EndoU nuclease" evidence="1">
    <location>
        <begin position="76"/>
        <end position="189"/>
    </location>
</feature>
<evidence type="ECO:0000313" key="2">
    <source>
        <dbReference type="EMBL" id="MCR8636795.1"/>
    </source>
</evidence>
<dbReference type="Pfam" id="PF14436">
    <property type="entry name" value="EndoU_bacteria"/>
    <property type="match status" value="1"/>
</dbReference>
<reference evidence="2 3" key="1">
    <citation type="submission" date="2022-08" db="EMBL/GenBank/DDBJ databases">
        <title>Paenibacillus endoradicis sp. nov., Paenibacillus radicibacter sp. nov and Paenibacillus pararadicis sp. nov., three cold-adapted plant growth-promoting bacteria isolated from root of Larix gmelinii in Great Khingan.</title>
        <authorList>
            <person name="Xue H."/>
        </authorList>
    </citation>
    <scope>NUCLEOTIDE SEQUENCE [LARGE SCALE GENOMIC DNA]</scope>
    <source>
        <strain evidence="2 3">N5-1-1-5</strain>
    </source>
</reference>
<comment type="caution">
    <text evidence="2">The sequence shown here is derived from an EMBL/GenBank/DDBJ whole genome shotgun (WGS) entry which is preliminary data.</text>
</comment>
<sequence length="195" mass="22443">MPIIRNKYEFKTFEELDNENEYIPIHICYIGIKKYKPGDFICGESLFPYDNKPQVSDLDDDIYVLEYDDSGYPARHALAHIFQGDKRGGYHSSSERGIGDIAEEKDRLRGFGNKGAYKAFINNPSTTPTSSEKSMFPKKYSREKVIQSITKAYINCTFSGTPREWIGKDCEGLSIILILNDEFQIESCWPHEEKK</sequence>
<organism evidence="2 3">
    <name type="scientific">Paenibacillus radicis</name>
    <name type="common">ex Xue et al. 2023</name>
    <dbReference type="NCBI Taxonomy" id="2972489"/>
    <lineage>
        <taxon>Bacteria</taxon>
        <taxon>Bacillati</taxon>
        <taxon>Bacillota</taxon>
        <taxon>Bacilli</taxon>
        <taxon>Bacillales</taxon>
        <taxon>Paenibacillaceae</taxon>
        <taxon>Paenibacillus</taxon>
    </lineage>
</organism>
<accession>A0ABT1YV25</accession>
<protein>
    <submittedName>
        <fullName evidence="2">EndoU domain-containing protein</fullName>
    </submittedName>
</protein>
<evidence type="ECO:0000313" key="3">
    <source>
        <dbReference type="Proteomes" id="UP001300012"/>
    </source>
</evidence>
<dbReference type="Proteomes" id="UP001300012">
    <property type="component" value="Unassembled WGS sequence"/>
</dbReference>
<name>A0ABT1YV25_9BACL</name>
<keyword evidence="3" id="KW-1185">Reference proteome</keyword>
<dbReference type="EMBL" id="JANQBD010000055">
    <property type="protein sequence ID" value="MCR8636795.1"/>
    <property type="molecule type" value="Genomic_DNA"/>
</dbReference>
<evidence type="ECO:0000259" key="1">
    <source>
        <dbReference type="Pfam" id="PF14436"/>
    </source>
</evidence>
<proteinExistence type="predicted"/>
<gene>
    <name evidence="2" type="ORF">NV381_37130</name>
</gene>
<dbReference type="InterPro" id="IPR029501">
    <property type="entry name" value="EndoU_bac"/>
</dbReference>
<dbReference type="RefSeq" id="WP_258218288.1">
    <property type="nucleotide sequence ID" value="NZ_JANQBD010000055.1"/>
</dbReference>